<protein>
    <submittedName>
        <fullName evidence="3">Aspartate racemase</fullName>
    </submittedName>
</protein>
<reference evidence="3 4" key="1">
    <citation type="submission" date="2019-02" db="EMBL/GenBank/DDBJ databases">
        <title>Genomic Encyclopedia of Type Strains, Phase IV (KMG-IV): sequencing the most valuable type-strain genomes for metagenomic binning, comparative biology and taxonomic classification.</title>
        <authorList>
            <person name="Goeker M."/>
        </authorList>
    </citation>
    <scope>NUCLEOTIDE SEQUENCE [LARGE SCALE GENOMIC DNA]</scope>
    <source>
        <strain evidence="3 4">K24</strain>
    </source>
</reference>
<dbReference type="EMBL" id="SGXC01000001">
    <property type="protein sequence ID" value="RZS85014.1"/>
    <property type="molecule type" value="Genomic_DNA"/>
</dbReference>
<dbReference type="NCBIfam" id="TIGR00035">
    <property type="entry name" value="asp_race"/>
    <property type="match status" value="1"/>
</dbReference>
<comment type="caution">
    <text evidence="3">The sequence shown here is derived from an EMBL/GenBank/DDBJ whole genome shotgun (WGS) entry which is preliminary data.</text>
</comment>
<keyword evidence="4" id="KW-1185">Reference proteome</keyword>
<dbReference type="InterPro" id="IPR004380">
    <property type="entry name" value="Asp_race"/>
</dbReference>
<dbReference type="PANTHER" id="PTHR21198">
    <property type="entry name" value="GLUTAMATE RACEMASE"/>
    <property type="match status" value="1"/>
</dbReference>
<dbReference type="RefSeq" id="WP_130356315.1">
    <property type="nucleotide sequence ID" value="NZ_SGXC01000001.1"/>
</dbReference>
<dbReference type="Pfam" id="PF01177">
    <property type="entry name" value="Asp_Glu_race"/>
    <property type="match status" value="1"/>
</dbReference>
<gene>
    <name evidence="3" type="ORF">EV675_1036</name>
</gene>
<dbReference type="SUPFAM" id="SSF53681">
    <property type="entry name" value="Aspartate/glutamate racemase"/>
    <property type="match status" value="2"/>
</dbReference>
<dbReference type="Gene3D" id="3.40.50.1860">
    <property type="match status" value="2"/>
</dbReference>
<dbReference type="PANTHER" id="PTHR21198:SF7">
    <property type="entry name" value="ASPARTATE-GLUTAMATE RACEMASE FAMILY"/>
    <property type="match status" value="1"/>
</dbReference>
<evidence type="ECO:0000256" key="1">
    <source>
        <dbReference type="ARBA" id="ARBA00007847"/>
    </source>
</evidence>
<organism evidence="3 4">
    <name type="scientific">Pigmentiphaga kullae</name>
    <dbReference type="NCBI Taxonomy" id="151784"/>
    <lineage>
        <taxon>Bacteria</taxon>
        <taxon>Pseudomonadati</taxon>
        <taxon>Pseudomonadota</taxon>
        <taxon>Betaproteobacteria</taxon>
        <taxon>Burkholderiales</taxon>
        <taxon>Alcaligenaceae</taxon>
        <taxon>Pigmentiphaga</taxon>
    </lineage>
</organism>
<dbReference type="GO" id="GO:0047661">
    <property type="term" value="F:amino-acid racemase activity"/>
    <property type="evidence" value="ECO:0007669"/>
    <property type="project" value="InterPro"/>
</dbReference>
<dbReference type="OrthoDB" id="9803739at2"/>
<dbReference type="InterPro" id="IPR015942">
    <property type="entry name" value="Asp/Glu/hydantoin_racemase"/>
</dbReference>
<evidence type="ECO:0000256" key="2">
    <source>
        <dbReference type="ARBA" id="ARBA00023235"/>
    </source>
</evidence>
<accession>A0A4Q7NIZ7</accession>
<proteinExistence type="inferred from homology"/>
<comment type="similarity">
    <text evidence="1">Belongs to the aspartate/glutamate racemases family.</text>
</comment>
<name>A0A4Q7NIZ7_9BURK</name>
<evidence type="ECO:0000313" key="4">
    <source>
        <dbReference type="Proteomes" id="UP000292445"/>
    </source>
</evidence>
<evidence type="ECO:0000313" key="3">
    <source>
        <dbReference type="EMBL" id="RZS85014.1"/>
    </source>
</evidence>
<keyword evidence="2" id="KW-0413">Isomerase</keyword>
<dbReference type="InterPro" id="IPR001920">
    <property type="entry name" value="Asp/Glu_race"/>
</dbReference>
<dbReference type="AlphaFoldDB" id="A0A4Q7NIZ7"/>
<sequence>MPQTQLIGLIGGMSWESSALYYRLINEAMQRRAGGHHNAESILVTLDFEPLLQAGAEGRWADVGGALVQAGQRLARAGAGFFLLTANTAHRFADEVEGGVGLPLLHIGTPTATALRTAGVRRAGLLGTRHVTQSPFYTDWYRDHHGIELVPPSAEDCAAIDAIIVDELTRGRVDPASRRRVLAVIDGMRLAGLQAVVVGCTELPLLLDGAAPPLACYDTTRLHAEAAVERALHGSP</sequence>
<dbReference type="Proteomes" id="UP000292445">
    <property type="component" value="Unassembled WGS sequence"/>
</dbReference>